<dbReference type="EMBL" id="CP012748">
    <property type="protein sequence ID" value="ALL71235.1"/>
    <property type="molecule type" value="Genomic_DNA"/>
</dbReference>
<organism evidence="1 2">
    <name type="scientific">Paraburkholderia caribensis MBA4</name>
    <dbReference type="NCBI Taxonomy" id="1323664"/>
    <lineage>
        <taxon>Bacteria</taxon>
        <taxon>Pseudomonadati</taxon>
        <taxon>Pseudomonadota</taxon>
        <taxon>Betaproteobacteria</taxon>
        <taxon>Burkholderiales</taxon>
        <taxon>Burkholderiaceae</taxon>
        <taxon>Paraburkholderia</taxon>
    </lineage>
</organism>
<keyword evidence="1" id="KW-0614">Plasmid</keyword>
<dbReference type="AlphaFoldDB" id="A0A0P0RQZ1"/>
<geneLocation type="plasmid" evidence="2"/>
<sequence length="91" mass="10197">MFISSPNSLCFFWNQPDRRERKDHDEAMRVVPLIKFVELIASRAQLRGETTGTTRHGVCPGRREAGEGARRERICFDCSIGATLPGNSVSC</sequence>
<name>A0A0P0RQZ1_9BURK</name>
<proteinExistence type="predicted"/>
<dbReference type="KEGG" id="bcai:K788_0009224"/>
<evidence type="ECO:0000313" key="1">
    <source>
        <dbReference type="EMBL" id="ALL71235.1"/>
    </source>
</evidence>
<protein>
    <submittedName>
        <fullName evidence="1">Transcriptional regulator</fullName>
    </submittedName>
</protein>
<evidence type="ECO:0000313" key="2">
    <source>
        <dbReference type="Proteomes" id="UP000019146"/>
    </source>
</evidence>
<reference evidence="1 2" key="1">
    <citation type="journal article" date="2014" name="Genome Announc.">
        <title>Draft Genome Sequence of the Haloacid-Degrading Burkholderia caribensis Strain MBA4.</title>
        <authorList>
            <person name="Pan Y."/>
            <person name="Kong K.F."/>
            <person name="Tsang J.S."/>
        </authorList>
    </citation>
    <scope>NUCLEOTIDE SEQUENCE [LARGE SCALE GENOMIC DNA]</scope>
    <source>
        <strain evidence="1 2">MBA4</strain>
        <plasmid evidence="2">Plasmid</plasmid>
    </source>
</reference>
<gene>
    <name evidence="1" type="ORF">K788_0009224</name>
</gene>
<accession>A0A0P0RQZ1</accession>
<dbReference type="Proteomes" id="UP000019146">
    <property type="component" value="Plasmid unnamed"/>
</dbReference>